<evidence type="ECO:0000256" key="13">
    <source>
        <dbReference type="SAM" id="MobiDB-lite"/>
    </source>
</evidence>
<evidence type="ECO:0000256" key="3">
    <source>
        <dbReference type="ARBA" id="ARBA00006991"/>
    </source>
</evidence>
<dbReference type="GO" id="GO:0008270">
    <property type="term" value="F:zinc ion binding"/>
    <property type="evidence" value="ECO:0007669"/>
    <property type="project" value="UniProtKB-KW"/>
</dbReference>
<evidence type="ECO:0000256" key="11">
    <source>
        <dbReference type="ARBA" id="ARBA00023242"/>
    </source>
</evidence>
<evidence type="ECO:0000313" key="16">
    <source>
        <dbReference type="Proteomes" id="UP000261660"/>
    </source>
</evidence>
<accession>A0A3Q3E9B0</accession>
<dbReference type="Gene3D" id="3.30.160.60">
    <property type="entry name" value="Classic Zinc Finger"/>
    <property type="match status" value="2"/>
</dbReference>
<feature type="domain" description="C2H2-type" evidence="14">
    <location>
        <begin position="92"/>
        <end position="114"/>
    </location>
</feature>
<dbReference type="InterPro" id="IPR050331">
    <property type="entry name" value="Zinc_finger"/>
</dbReference>
<evidence type="ECO:0000256" key="1">
    <source>
        <dbReference type="ARBA" id="ARBA00003767"/>
    </source>
</evidence>
<dbReference type="InterPro" id="IPR036236">
    <property type="entry name" value="Znf_C2H2_sf"/>
</dbReference>
<dbReference type="GO" id="GO:0010468">
    <property type="term" value="P:regulation of gene expression"/>
    <property type="evidence" value="ECO:0007669"/>
    <property type="project" value="TreeGrafter"/>
</dbReference>
<evidence type="ECO:0000256" key="2">
    <source>
        <dbReference type="ARBA" id="ARBA00004123"/>
    </source>
</evidence>
<name>A0A3Q3E9B0_9LABR</name>
<evidence type="ECO:0000256" key="8">
    <source>
        <dbReference type="ARBA" id="ARBA00023015"/>
    </source>
</evidence>
<evidence type="ECO:0000256" key="6">
    <source>
        <dbReference type="ARBA" id="ARBA00022771"/>
    </source>
</evidence>
<feature type="region of interest" description="Disordered" evidence="13">
    <location>
        <begin position="1"/>
        <end position="44"/>
    </location>
</feature>
<dbReference type="PROSITE" id="PS00028">
    <property type="entry name" value="ZINC_FINGER_C2H2_1"/>
    <property type="match status" value="1"/>
</dbReference>
<dbReference type="FunFam" id="3.30.160.60:FF:000446">
    <property type="entry name" value="Zinc finger protein"/>
    <property type="match status" value="1"/>
</dbReference>
<keyword evidence="7" id="KW-0862">Zinc</keyword>
<keyword evidence="8" id="KW-0805">Transcription regulation</keyword>
<evidence type="ECO:0000256" key="10">
    <source>
        <dbReference type="ARBA" id="ARBA00023163"/>
    </source>
</evidence>
<keyword evidence="11" id="KW-0539">Nucleus</keyword>
<dbReference type="FunFam" id="3.30.160.60:FF:002355">
    <property type="entry name" value="Zinc finger protein 623"/>
    <property type="match status" value="1"/>
</dbReference>
<feature type="compositionally biased region" description="Basic and acidic residues" evidence="13">
    <location>
        <begin position="30"/>
        <end position="44"/>
    </location>
</feature>
<evidence type="ECO:0000256" key="9">
    <source>
        <dbReference type="ARBA" id="ARBA00023125"/>
    </source>
</evidence>
<dbReference type="Ensembl" id="ENSLBET00000002754.1">
    <property type="protein sequence ID" value="ENSLBEP00000002606.1"/>
    <property type="gene ID" value="ENSLBEG00000002055.1"/>
</dbReference>
<dbReference type="SMART" id="SM00355">
    <property type="entry name" value="ZnF_C2H2"/>
    <property type="match status" value="1"/>
</dbReference>
<proteinExistence type="inferred from homology"/>
<dbReference type="PANTHER" id="PTHR16515">
    <property type="entry name" value="PR DOMAIN ZINC FINGER PROTEIN"/>
    <property type="match status" value="1"/>
</dbReference>
<dbReference type="InParanoid" id="A0A3Q3E9B0"/>
<dbReference type="GO" id="GO:0005634">
    <property type="term" value="C:nucleus"/>
    <property type="evidence" value="ECO:0007669"/>
    <property type="project" value="UniProtKB-SubCell"/>
</dbReference>
<comment type="similarity">
    <text evidence="3">Belongs to the krueppel C2H2-type zinc-finger protein family.</text>
</comment>
<feature type="compositionally biased region" description="Polar residues" evidence="13">
    <location>
        <begin position="1"/>
        <end position="17"/>
    </location>
</feature>
<keyword evidence="4" id="KW-0479">Metal-binding</keyword>
<protein>
    <recommendedName>
        <fullName evidence="14">C2H2-type domain-containing protein</fullName>
    </recommendedName>
</protein>
<evidence type="ECO:0000313" key="15">
    <source>
        <dbReference type="Ensembl" id="ENSLBEP00000002606.1"/>
    </source>
</evidence>
<comment type="subcellular location">
    <subcellularLocation>
        <location evidence="2">Nucleus</location>
    </subcellularLocation>
</comment>
<dbReference type="InterPro" id="IPR013087">
    <property type="entry name" value="Znf_C2H2_type"/>
</dbReference>
<sequence>MKRNLSPQLHQRQTEQMETGVDGEDCGGGEPERPKERDDDWKETARREDLLEELSFCRKFIKNVRPKTLITPFGCYTSLTRHMAQHRGEKPYSCHECDRRFSQKTHLTKHMLRHGEKPFSCSVCDQRFSQVKLLKNDKCVGGQASDLH</sequence>
<reference evidence="15" key="1">
    <citation type="submission" date="2025-08" db="UniProtKB">
        <authorList>
            <consortium name="Ensembl"/>
        </authorList>
    </citation>
    <scope>IDENTIFICATION</scope>
</reference>
<evidence type="ECO:0000259" key="14">
    <source>
        <dbReference type="PROSITE" id="PS50157"/>
    </source>
</evidence>
<dbReference type="GO" id="GO:0003677">
    <property type="term" value="F:DNA binding"/>
    <property type="evidence" value="ECO:0007669"/>
    <property type="project" value="UniProtKB-KW"/>
</dbReference>
<dbReference type="AlphaFoldDB" id="A0A3Q3E9B0"/>
<dbReference type="Pfam" id="PF00096">
    <property type="entry name" value="zf-C2H2"/>
    <property type="match status" value="1"/>
</dbReference>
<dbReference type="PANTHER" id="PTHR16515:SF49">
    <property type="entry name" value="GASTRULA ZINC FINGER PROTEIN XLCGF49.1-LIKE-RELATED"/>
    <property type="match status" value="1"/>
</dbReference>
<keyword evidence="10" id="KW-0804">Transcription</keyword>
<dbReference type="STRING" id="56723.ENSLBEP00000002606"/>
<keyword evidence="5" id="KW-0677">Repeat</keyword>
<keyword evidence="6 12" id="KW-0863">Zinc-finger</keyword>
<keyword evidence="9" id="KW-0238">DNA-binding</keyword>
<evidence type="ECO:0000256" key="4">
    <source>
        <dbReference type="ARBA" id="ARBA00022723"/>
    </source>
</evidence>
<dbReference type="PROSITE" id="PS50157">
    <property type="entry name" value="ZINC_FINGER_C2H2_2"/>
    <property type="match status" value="1"/>
</dbReference>
<evidence type="ECO:0000256" key="12">
    <source>
        <dbReference type="PROSITE-ProRule" id="PRU00042"/>
    </source>
</evidence>
<reference evidence="15" key="2">
    <citation type="submission" date="2025-09" db="UniProtKB">
        <authorList>
            <consortium name="Ensembl"/>
        </authorList>
    </citation>
    <scope>IDENTIFICATION</scope>
</reference>
<dbReference type="Proteomes" id="UP000261660">
    <property type="component" value="Unplaced"/>
</dbReference>
<evidence type="ECO:0000256" key="5">
    <source>
        <dbReference type="ARBA" id="ARBA00022737"/>
    </source>
</evidence>
<keyword evidence="16" id="KW-1185">Reference proteome</keyword>
<organism evidence="15 16">
    <name type="scientific">Labrus bergylta</name>
    <name type="common">ballan wrasse</name>
    <dbReference type="NCBI Taxonomy" id="56723"/>
    <lineage>
        <taxon>Eukaryota</taxon>
        <taxon>Metazoa</taxon>
        <taxon>Chordata</taxon>
        <taxon>Craniata</taxon>
        <taxon>Vertebrata</taxon>
        <taxon>Euteleostomi</taxon>
        <taxon>Actinopterygii</taxon>
        <taxon>Neopterygii</taxon>
        <taxon>Teleostei</taxon>
        <taxon>Neoteleostei</taxon>
        <taxon>Acanthomorphata</taxon>
        <taxon>Eupercaria</taxon>
        <taxon>Labriformes</taxon>
        <taxon>Labridae</taxon>
        <taxon>Labrus</taxon>
    </lineage>
</organism>
<comment type="function">
    <text evidence="1">May be involved in transcriptional regulation.</text>
</comment>
<evidence type="ECO:0000256" key="7">
    <source>
        <dbReference type="ARBA" id="ARBA00022833"/>
    </source>
</evidence>
<dbReference type="SUPFAM" id="SSF57667">
    <property type="entry name" value="beta-beta-alpha zinc fingers"/>
    <property type="match status" value="1"/>
</dbReference>